<keyword evidence="1" id="KW-0812">Transmembrane</keyword>
<name>A0A495Y476_9MICO</name>
<accession>A0A495Y476</accession>
<sequence>MDSSDVKAVSREAGDHPALETAARVGYAVNGLLHVMIGVIALQLAWATSKLTADQSGALGALSGNTFGKLALWVAVVGWLGLGLWQVTEAITGSFETPDRVKAAAKAVVYLVLSWTAFGFARGGKGDSGKQSTDFTRWLLGAPLGVWLVGLVGVAVFGVGVYHVVKGWKRKFLADLESDPGDFVEVAGRYGYIAKGIALGVVGGLFVVAAARHRPSEADGLDGALHTLLEAPGGKALLTVVALGLIAYGVYSFGRARHADV</sequence>
<dbReference type="Proteomes" id="UP000278440">
    <property type="component" value="Unassembled WGS sequence"/>
</dbReference>
<protein>
    <submittedName>
        <fullName evidence="3">Uncharacterized protein DUF1206</fullName>
    </submittedName>
</protein>
<proteinExistence type="predicted"/>
<feature type="domain" description="DUF1206" evidence="2">
    <location>
        <begin position="191"/>
        <end position="257"/>
    </location>
</feature>
<evidence type="ECO:0000259" key="2">
    <source>
        <dbReference type="Pfam" id="PF06724"/>
    </source>
</evidence>
<evidence type="ECO:0000256" key="1">
    <source>
        <dbReference type="SAM" id="Phobius"/>
    </source>
</evidence>
<dbReference type="Pfam" id="PF06724">
    <property type="entry name" value="DUF1206"/>
    <property type="match status" value="3"/>
</dbReference>
<keyword evidence="1" id="KW-1133">Transmembrane helix</keyword>
<feature type="transmembrane region" description="Helical" evidence="1">
    <location>
        <begin position="27"/>
        <end position="47"/>
    </location>
</feature>
<feature type="transmembrane region" description="Helical" evidence="1">
    <location>
        <begin position="67"/>
        <end position="87"/>
    </location>
</feature>
<keyword evidence="1" id="KW-0472">Membrane</keyword>
<comment type="caution">
    <text evidence="3">The sequence shown here is derived from an EMBL/GenBank/DDBJ whole genome shotgun (WGS) entry which is preliminary data.</text>
</comment>
<reference evidence="3 4" key="1">
    <citation type="submission" date="2018-10" db="EMBL/GenBank/DDBJ databases">
        <title>Sequencing the genomes of 1000 actinobacteria strains.</title>
        <authorList>
            <person name="Klenk H.-P."/>
        </authorList>
    </citation>
    <scope>NUCLEOTIDE SEQUENCE [LARGE SCALE GENOMIC DNA]</scope>
    <source>
        <strain evidence="3 4">DSM 44267</strain>
    </source>
</reference>
<evidence type="ECO:0000313" key="3">
    <source>
        <dbReference type="EMBL" id="RKT79268.1"/>
    </source>
</evidence>
<dbReference type="InterPro" id="IPR009597">
    <property type="entry name" value="DUF1206"/>
</dbReference>
<feature type="domain" description="DUF1206" evidence="2">
    <location>
        <begin position="25"/>
        <end position="93"/>
    </location>
</feature>
<evidence type="ECO:0000313" key="4">
    <source>
        <dbReference type="Proteomes" id="UP000278440"/>
    </source>
</evidence>
<feature type="transmembrane region" description="Helical" evidence="1">
    <location>
        <begin position="107"/>
        <end position="124"/>
    </location>
</feature>
<dbReference type="EMBL" id="RBXT01000001">
    <property type="protein sequence ID" value="RKT79268.1"/>
    <property type="molecule type" value="Genomic_DNA"/>
</dbReference>
<organism evidence="3 4">
    <name type="scientific">Terracoccus luteus</name>
    <dbReference type="NCBI Taxonomy" id="53356"/>
    <lineage>
        <taxon>Bacteria</taxon>
        <taxon>Bacillati</taxon>
        <taxon>Actinomycetota</taxon>
        <taxon>Actinomycetes</taxon>
        <taxon>Micrococcales</taxon>
        <taxon>Intrasporangiaceae</taxon>
        <taxon>Terracoccus</taxon>
    </lineage>
</organism>
<feature type="transmembrane region" description="Helical" evidence="1">
    <location>
        <begin position="231"/>
        <end position="251"/>
    </location>
</feature>
<gene>
    <name evidence="3" type="ORF">DFJ68_2735</name>
</gene>
<feature type="transmembrane region" description="Helical" evidence="1">
    <location>
        <begin position="144"/>
        <end position="165"/>
    </location>
</feature>
<feature type="transmembrane region" description="Helical" evidence="1">
    <location>
        <begin position="192"/>
        <end position="211"/>
    </location>
</feature>
<dbReference type="RefSeq" id="WP_121034022.1">
    <property type="nucleotide sequence ID" value="NZ_RBXT01000001.1"/>
</dbReference>
<dbReference type="AlphaFoldDB" id="A0A495Y476"/>
<dbReference type="OrthoDB" id="4552598at2"/>
<keyword evidence="4" id="KW-1185">Reference proteome</keyword>
<feature type="domain" description="DUF1206" evidence="2">
    <location>
        <begin position="102"/>
        <end position="170"/>
    </location>
</feature>